<accession>A0A915DSS9</accession>
<evidence type="ECO:0000313" key="2">
    <source>
        <dbReference type="Proteomes" id="UP000887574"/>
    </source>
</evidence>
<dbReference type="WBParaSite" id="jg22549">
    <property type="protein sequence ID" value="jg22549"/>
    <property type="gene ID" value="jg22549"/>
</dbReference>
<protein>
    <submittedName>
        <fullName evidence="3">Uncharacterized protein</fullName>
    </submittedName>
</protein>
<organism evidence="2 3">
    <name type="scientific">Ditylenchus dipsaci</name>
    <dbReference type="NCBI Taxonomy" id="166011"/>
    <lineage>
        <taxon>Eukaryota</taxon>
        <taxon>Metazoa</taxon>
        <taxon>Ecdysozoa</taxon>
        <taxon>Nematoda</taxon>
        <taxon>Chromadorea</taxon>
        <taxon>Rhabditida</taxon>
        <taxon>Tylenchina</taxon>
        <taxon>Tylenchomorpha</taxon>
        <taxon>Sphaerularioidea</taxon>
        <taxon>Anguinidae</taxon>
        <taxon>Anguininae</taxon>
        <taxon>Ditylenchus</taxon>
    </lineage>
</organism>
<sequence>MSARDRREDGEIDSSEDIKNVRKISNYNSSHEEPRDVKPDLSSINNGKTKNFPKARDVAERNIGAVVRALHPHRLTVEAGPLLVRRLLVALALRPHPDHLHPPAAARPYHMRRIEEKGSILRWRKMIINADVTHLALHRRLHTTPRSRSKLSTAVVQKKEVGVQVPHYLIKELLIERGNMSASAMRSNSS</sequence>
<name>A0A915DSS9_9BILA</name>
<evidence type="ECO:0000313" key="3">
    <source>
        <dbReference type="WBParaSite" id="jg22549"/>
    </source>
</evidence>
<reference evidence="3" key="1">
    <citation type="submission" date="2022-11" db="UniProtKB">
        <authorList>
            <consortium name="WormBaseParasite"/>
        </authorList>
    </citation>
    <scope>IDENTIFICATION</scope>
</reference>
<dbReference type="Proteomes" id="UP000887574">
    <property type="component" value="Unplaced"/>
</dbReference>
<feature type="region of interest" description="Disordered" evidence="1">
    <location>
        <begin position="1"/>
        <end position="56"/>
    </location>
</feature>
<proteinExistence type="predicted"/>
<evidence type="ECO:0000256" key="1">
    <source>
        <dbReference type="SAM" id="MobiDB-lite"/>
    </source>
</evidence>
<dbReference type="AlphaFoldDB" id="A0A915DSS9"/>
<feature type="compositionally biased region" description="Basic and acidic residues" evidence="1">
    <location>
        <begin position="30"/>
        <end position="39"/>
    </location>
</feature>
<keyword evidence="2" id="KW-1185">Reference proteome</keyword>